<dbReference type="InterPro" id="IPR033985">
    <property type="entry name" value="SusD-like_N"/>
</dbReference>
<sequence length="457" mass="51890">MNRIWNTVATLSFGIILMTGCNKFLEEKSDKSLAIPTTADDFKALLNDWGYVNSDFASMGEACSDDFYLTDEDYSSLYYESDKRLYSWMPDYVTRSLSGGGHEWWHCYKGIYVSNSILKGLDENNLRDRRANEIRGQALVFRAARYLDGIQIWAPVYNRETAASDLGMVIRLDPDMNLPSVRATVQETYDQILKDLAEALPILPVSTISPALPTQAAAHGLLARAYLIMGDYDRALQNAEQSLSFQSNLIDFNDLDEQASFPIPVTNQISSEVVFFTRMYGSNMVNNLDIAKINPDLYGMYQDGDRRKAVYFRADNEGHYLFKGTHMGHSGLITGITTAELLLISAECYARLDDVDKAALTLNRLMINRLNKQSYQPYQFQDKHIALNTVLAERRKELIFRGLRWSDIKRLNRDGASITLHRTINGQNLNLMPNDKRYAIALPEDVIEISGIQQNSR</sequence>
<name>A0A2S9JTU0_9SPHI</name>
<dbReference type="Proteomes" id="UP000238642">
    <property type="component" value="Unassembled WGS sequence"/>
</dbReference>
<feature type="domain" description="RagB/SusD" evidence="7">
    <location>
        <begin position="338"/>
        <end position="414"/>
    </location>
</feature>
<dbReference type="Pfam" id="PF07980">
    <property type="entry name" value="SusD_RagB"/>
    <property type="match status" value="1"/>
</dbReference>
<evidence type="ECO:0000256" key="3">
    <source>
        <dbReference type="ARBA" id="ARBA00022729"/>
    </source>
</evidence>
<evidence type="ECO:0000256" key="5">
    <source>
        <dbReference type="ARBA" id="ARBA00023237"/>
    </source>
</evidence>
<dbReference type="GO" id="GO:0009279">
    <property type="term" value="C:cell outer membrane"/>
    <property type="evidence" value="ECO:0007669"/>
    <property type="project" value="UniProtKB-SubCell"/>
</dbReference>
<dbReference type="AlphaFoldDB" id="A0A2S9JTU0"/>
<keyword evidence="6" id="KW-0802">TPR repeat</keyword>
<dbReference type="PROSITE" id="PS50005">
    <property type="entry name" value="TPR"/>
    <property type="match status" value="1"/>
</dbReference>
<dbReference type="Gene3D" id="1.25.40.390">
    <property type="match status" value="1"/>
</dbReference>
<keyword evidence="3" id="KW-0732">Signal</keyword>
<dbReference type="OrthoDB" id="653598at2"/>
<feature type="repeat" description="TPR" evidence="6">
    <location>
        <begin position="216"/>
        <end position="249"/>
    </location>
</feature>
<evidence type="ECO:0000256" key="2">
    <source>
        <dbReference type="ARBA" id="ARBA00006275"/>
    </source>
</evidence>
<proteinExistence type="inferred from homology"/>
<dbReference type="InterPro" id="IPR012944">
    <property type="entry name" value="SusD_RagB_dom"/>
</dbReference>
<reference evidence="9 10" key="1">
    <citation type="submission" date="2018-02" db="EMBL/GenBank/DDBJ databases">
        <title>The draft genome of Sphingobacterium gobiense H7.</title>
        <authorList>
            <person name="Li L."/>
            <person name="Liu L."/>
            <person name="Zhang X."/>
            <person name="Wang T."/>
            <person name="Liang L."/>
        </authorList>
    </citation>
    <scope>NUCLEOTIDE SEQUENCE [LARGE SCALE GENOMIC DNA]</scope>
    <source>
        <strain evidence="9 10">ACCC 05757</strain>
    </source>
</reference>
<dbReference type="RefSeq" id="WP_105723767.1">
    <property type="nucleotide sequence ID" value="NZ_PVBS01000001.1"/>
</dbReference>
<evidence type="ECO:0000313" key="10">
    <source>
        <dbReference type="Proteomes" id="UP000238642"/>
    </source>
</evidence>
<comment type="similarity">
    <text evidence="2">Belongs to the SusD family.</text>
</comment>
<dbReference type="Pfam" id="PF14322">
    <property type="entry name" value="SusD-like_3"/>
    <property type="match status" value="1"/>
</dbReference>
<dbReference type="InterPro" id="IPR011990">
    <property type="entry name" value="TPR-like_helical_dom_sf"/>
</dbReference>
<evidence type="ECO:0000259" key="8">
    <source>
        <dbReference type="Pfam" id="PF14322"/>
    </source>
</evidence>
<dbReference type="SUPFAM" id="SSF48452">
    <property type="entry name" value="TPR-like"/>
    <property type="match status" value="1"/>
</dbReference>
<comment type="caution">
    <text evidence="9">The sequence shown here is derived from an EMBL/GenBank/DDBJ whole genome shotgun (WGS) entry which is preliminary data.</text>
</comment>
<keyword evidence="5" id="KW-0998">Cell outer membrane</keyword>
<evidence type="ECO:0000259" key="7">
    <source>
        <dbReference type="Pfam" id="PF07980"/>
    </source>
</evidence>
<dbReference type="PROSITE" id="PS51257">
    <property type="entry name" value="PROKAR_LIPOPROTEIN"/>
    <property type="match status" value="1"/>
</dbReference>
<dbReference type="SMART" id="SM00028">
    <property type="entry name" value="TPR"/>
    <property type="match status" value="1"/>
</dbReference>
<evidence type="ECO:0000256" key="1">
    <source>
        <dbReference type="ARBA" id="ARBA00004442"/>
    </source>
</evidence>
<feature type="domain" description="SusD-like N-terminal" evidence="8">
    <location>
        <begin position="23"/>
        <end position="227"/>
    </location>
</feature>
<accession>A0A2S9JTU0</accession>
<evidence type="ECO:0000313" key="9">
    <source>
        <dbReference type="EMBL" id="PRD56705.1"/>
    </source>
</evidence>
<dbReference type="EMBL" id="PVBS01000001">
    <property type="protein sequence ID" value="PRD56705.1"/>
    <property type="molecule type" value="Genomic_DNA"/>
</dbReference>
<comment type="subcellular location">
    <subcellularLocation>
        <location evidence="1">Cell outer membrane</location>
    </subcellularLocation>
</comment>
<keyword evidence="10" id="KW-1185">Reference proteome</keyword>
<protein>
    <submittedName>
        <fullName evidence="9">Uncharacterized protein</fullName>
    </submittedName>
</protein>
<evidence type="ECO:0000256" key="6">
    <source>
        <dbReference type="PROSITE-ProRule" id="PRU00339"/>
    </source>
</evidence>
<gene>
    <name evidence="9" type="ORF">C5749_05595</name>
</gene>
<evidence type="ECO:0000256" key="4">
    <source>
        <dbReference type="ARBA" id="ARBA00023136"/>
    </source>
</evidence>
<organism evidence="9 10">
    <name type="scientific">Sphingobacterium gobiense</name>
    <dbReference type="NCBI Taxonomy" id="1382456"/>
    <lineage>
        <taxon>Bacteria</taxon>
        <taxon>Pseudomonadati</taxon>
        <taxon>Bacteroidota</taxon>
        <taxon>Sphingobacteriia</taxon>
        <taxon>Sphingobacteriales</taxon>
        <taxon>Sphingobacteriaceae</taxon>
        <taxon>Sphingobacterium</taxon>
    </lineage>
</organism>
<keyword evidence="4" id="KW-0472">Membrane</keyword>
<dbReference type="InterPro" id="IPR019734">
    <property type="entry name" value="TPR_rpt"/>
</dbReference>